<keyword evidence="2" id="KW-1185">Reference proteome</keyword>
<dbReference type="EMBL" id="PVQB02000804">
    <property type="protein sequence ID" value="KAF4333633.1"/>
    <property type="molecule type" value="Genomic_DNA"/>
</dbReference>
<reference evidence="1" key="2">
    <citation type="submission" date="2020-02" db="EMBL/GenBank/DDBJ databases">
        <title>Identification and distribution of gene clusters putatively required for synthesis of sphingolipid metabolism inhibitors in phylogenetically diverse species of the filamentous fungus Fusarium.</title>
        <authorList>
            <person name="Kim H.-S."/>
            <person name="Busman M."/>
            <person name="Brown D.W."/>
            <person name="Divon H."/>
            <person name="Uhlig S."/>
            <person name="Proctor R.H."/>
        </authorList>
    </citation>
    <scope>NUCLEOTIDE SEQUENCE</scope>
    <source>
        <strain evidence="1">NRRL 25174</strain>
    </source>
</reference>
<evidence type="ECO:0000313" key="2">
    <source>
        <dbReference type="Proteomes" id="UP000730481"/>
    </source>
</evidence>
<reference evidence="1" key="1">
    <citation type="journal article" date="2017" name="Mycologia">
        <title>Fusarium algeriense, sp. nov., a novel toxigenic crown rot pathogen of durum wheat from Algeria is nested in the Fusarium burgessii species complex.</title>
        <authorList>
            <person name="Laraba I."/>
            <person name="Keddad A."/>
            <person name="Boureghda H."/>
            <person name="Abdallah N."/>
            <person name="Vaughan M.M."/>
            <person name="Proctor R.H."/>
            <person name="Busman M."/>
            <person name="O'Donnell K."/>
        </authorList>
    </citation>
    <scope>NUCLEOTIDE SEQUENCE</scope>
    <source>
        <strain evidence="1">NRRL 25174</strain>
    </source>
</reference>
<gene>
    <name evidence="1" type="ORF">FBEOM_12552</name>
</gene>
<protein>
    <submittedName>
        <fullName evidence="1">O-methyltransferase</fullName>
    </submittedName>
</protein>
<organism evidence="1 2">
    <name type="scientific">Fusarium beomiforme</name>
    <dbReference type="NCBI Taxonomy" id="44412"/>
    <lineage>
        <taxon>Eukaryota</taxon>
        <taxon>Fungi</taxon>
        <taxon>Dikarya</taxon>
        <taxon>Ascomycota</taxon>
        <taxon>Pezizomycotina</taxon>
        <taxon>Sordariomycetes</taxon>
        <taxon>Hypocreomycetidae</taxon>
        <taxon>Hypocreales</taxon>
        <taxon>Nectriaceae</taxon>
        <taxon>Fusarium</taxon>
        <taxon>Fusarium burgessii species complex</taxon>
    </lineage>
</organism>
<accession>A0A9P5A7X2</accession>
<proteinExistence type="predicted"/>
<comment type="caution">
    <text evidence="1">The sequence shown here is derived from an EMBL/GenBank/DDBJ whole genome shotgun (WGS) entry which is preliminary data.</text>
</comment>
<name>A0A9P5A7X2_9HYPO</name>
<dbReference type="AlphaFoldDB" id="A0A9P5A7X2"/>
<sequence>MAESVNLSLATCPGNTNAVESLIQELSTLQRDPNHGGENTWQTMLVKARSLVRSLQTPREIMAQHTWADPGLNAALITGVDLGLWKLMVQNGAEKAQKAENLAKSLGIDSILLGQ</sequence>
<evidence type="ECO:0000313" key="1">
    <source>
        <dbReference type="EMBL" id="KAF4333633.1"/>
    </source>
</evidence>
<dbReference type="OrthoDB" id="3340390at2759"/>
<dbReference type="Proteomes" id="UP000730481">
    <property type="component" value="Unassembled WGS sequence"/>
</dbReference>